<reference evidence="1" key="2">
    <citation type="submission" date="2020-09" db="EMBL/GenBank/DDBJ databases">
        <authorList>
            <person name="Sun Q."/>
            <person name="Ohkuma M."/>
        </authorList>
    </citation>
    <scope>NUCLEOTIDE SEQUENCE</scope>
    <source>
        <strain evidence="1">JCM 19831</strain>
    </source>
</reference>
<accession>A0A917T1J5</accession>
<dbReference type="AlphaFoldDB" id="A0A917T1J5"/>
<dbReference type="Proteomes" id="UP000642070">
    <property type="component" value="Unassembled WGS sequence"/>
</dbReference>
<sequence>MRRRTALEFTGTQQAIGGITLGSEPAGVILGFDQHQSPVTLQLFRPRPTRVLLIDRGWVERLLMLRAMAVGARVVVNTPDPAMWAGFGESVTGRPDLFHVAPAYQAVELPSSVAAPVLFVAERHPLSIPALGPWQALVTVAGWLGEYVQQSLLEADVVILRRLTERQLAAAAALMRLDALQAATLQATPPDGLVVYQEGEWRYLRMAITQVEHGLFGAPQ</sequence>
<dbReference type="EMBL" id="BMPI01000002">
    <property type="protein sequence ID" value="GGM05728.1"/>
    <property type="molecule type" value="Genomic_DNA"/>
</dbReference>
<evidence type="ECO:0000313" key="2">
    <source>
        <dbReference type="Proteomes" id="UP000642070"/>
    </source>
</evidence>
<keyword evidence="2" id="KW-1185">Reference proteome</keyword>
<organism evidence="1 2">
    <name type="scientific">Dactylosporangium sucinum</name>
    <dbReference type="NCBI Taxonomy" id="1424081"/>
    <lineage>
        <taxon>Bacteria</taxon>
        <taxon>Bacillati</taxon>
        <taxon>Actinomycetota</taxon>
        <taxon>Actinomycetes</taxon>
        <taxon>Micromonosporales</taxon>
        <taxon>Micromonosporaceae</taxon>
        <taxon>Dactylosporangium</taxon>
    </lineage>
</organism>
<evidence type="ECO:0000313" key="1">
    <source>
        <dbReference type="EMBL" id="GGM05728.1"/>
    </source>
</evidence>
<reference evidence="1" key="1">
    <citation type="journal article" date="2014" name="Int. J. Syst. Evol. Microbiol.">
        <title>Complete genome sequence of Corynebacterium casei LMG S-19264T (=DSM 44701T), isolated from a smear-ripened cheese.</title>
        <authorList>
            <consortium name="US DOE Joint Genome Institute (JGI-PGF)"/>
            <person name="Walter F."/>
            <person name="Albersmeier A."/>
            <person name="Kalinowski J."/>
            <person name="Ruckert C."/>
        </authorList>
    </citation>
    <scope>NUCLEOTIDE SEQUENCE</scope>
    <source>
        <strain evidence="1">JCM 19831</strain>
    </source>
</reference>
<proteinExistence type="predicted"/>
<dbReference type="RefSeq" id="WP_190247881.1">
    <property type="nucleotide sequence ID" value="NZ_BMPI01000002.1"/>
</dbReference>
<comment type="caution">
    <text evidence="1">The sequence shown here is derived from an EMBL/GenBank/DDBJ whole genome shotgun (WGS) entry which is preliminary data.</text>
</comment>
<gene>
    <name evidence="1" type="ORF">GCM10007977_003570</name>
</gene>
<name>A0A917T1J5_9ACTN</name>
<protein>
    <submittedName>
        <fullName evidence="1">Uncharacterized protein</fullName>
    </submittedName>
</protein>